<gene>
    <name evidence="7" type="ORF">Athens101428_321</name>
</gene>
<comment type="caution">
    <text evidence="7">The sequence shown here is derived from an EMBL/GenBank/DDBJ whole genome shotgun (WGS) entry which is preliminary data.</text>
</comment>
<comment type="subcellular location">
    <subcellularLocation>
        <location evidence="1">Membrane</location>
        <topology evidence="1">Single-pass membrane protein</topology>
    </subcellularLocation>
</comment>
<organism evidence="7 8">
    <name type="scientific">Candidatus Berkelbacteria bacterium Athens1014_28</name>
    <dbReference type="NCBI Taxonomy" id="2017145"/>
    <lineage>
        <taxon>Bacteria</taxon>
        <taxon>Candidatus Berkelbacteria</taxon>
    </lineage>
</organism>
<evidence type="ECO:0000256" key="5">
    <source>
        <dbReference type="ARBA" id="ARBA00023136"/>
    </source>
</evidence>
<keyword evidence="2" id="KW-0488">Methylation</keyword>
<sequence>MKSKKGFTLIELLAVRKRACPERSRRGFTLIELLIVIAIIGILAAIVMVALSTARKRAYDVRIKSDLAEVSKALEISKTDGMLLTTGWAELSSKISLIKGVDGPLVPTAPVNPIAGRKYWIKSNGESDVLYAQLSNPDNGWCVKDGNSYSSTVSPAPVSPSSTDPCPY</sequence>
<dbReference type="PANTHER" id="PTHR30093">
    <property type="entry name" value="GENERAL SECRETION PATHWAY PROTEIN G"/>
    <property type="match status" value="1"/>
</dbReference>
<dbReference type="GO" id="GO:0015627">
    <property type="term" value="C:type II protein secretion system complex"/>
    <property type="evidence" value="ECO:0007669"/>
    <property type="project" value="InterPro"/>
</dbReference>
<dbReference type="Pfam" id="PF07963">
    <property type="entry name" value="N_methyl"/>
    <property type="match status" value="1"/>
</dbReference>
<evidence type="ECO:0000256" key="6">
    <source>
        <dbReference type="SAM" id="Phobius"/>
    </source>
</evidence>
<evidence type="ECO:0000313" key="8">
    <source>
        <dbReference type="Proteomes" id="UP000316495"/>
    </source>
</evidence>
<dbReference type="Gene3D" id="3.30.700.10">
    <property type="entry name" value="Glycoprotein, Type 4 Pilin"/>
    <property type="match status" value="1"/>
</dbReference>
<dbReference type="InterPro" id="IPR045584">
    <property type="entry name" value="Pilin-like"/>
</dbReference>
<evidence type="ECO:0000313" key="7">
    <source>
        <dbReference type="EMBL" id="TSC94335.1"/>
    </source>
</evidence>
<dbReference type="InterPro" id="IPR012902">
    <property type="entry name" value="N_methyl_site"/>
</dbReference>
<feature type="transmembrane region" description="Helical" evidence="6">
    <location>
        <begin position="33"/>
        <end position="54"/>
    </location>
</feature>
<protein>
    <submittedName>
        <fullName evidence="7">Pilus-like protein</fullName>
    </submittedName>
</protein>
<dbReference type="NCBIfam" id="TIGR02532">
    <property type="entry name" value="IV_pilin_GFxxxE"/>
    <property type="match status" value="1"/>
</dbReference>
<dbReference type="PROSITE" id="PS00409">
    <property type="entry name" value="PROKAR_NTER_METHYL"/>
    <property type="match status" value="1"/>
</dbReference>
<dbReference type="GO" id="GO:0016020">
    <property type="term" value="C:membrane"/>
    <property type="evidence" value="ECO:0007669"/>
    <property type="project" value="UniProtKB-SubCell"/>
</dbReference>
<evidence type="ECO:0000256" key="3">
    <source>
        <dbReference type="ARBA" id="ARBA00022692"/>
    </source>
</evidence>
<evidence type="ECO:0000256" key="1">
    <source>
        <dbReference type="ARBA" id="ARBA00004167"/>
    </source>
</evidence>
<dbReference type="PRINTS" id="PR00813">
    <property type="entry name" value="BCTERIALGSPG"/>
</dbReference>
<proteinExistence type="predicted"/>
<name>A0A554LN72_9BACT</name>
<keyword evidence="5 6" id="KW-0472">Membrane</keyword>
<dbReference type="Proteomes" id="UP000316495">
    <property type="component" value="Unassembled WGS sequence"/>
</dbReference>
<dbReference type="PANTHER" id="PTHR30093:SF44">
    <property type="entry name" value="TYPE II SECRETION SYSTEM CORE PROTEIN G"/>
    <property type="match status" value="1"/>
</dbReference>
<dbReference type="SUPFAM" id="SSF54523">
    <property type="entry name" value="Pili subunits"/>
    <property type="match status" value="1"/>
</dbReference>
<evidence type="ECO:0000256" key="2">
    <source>
        <dbReference type="ARBA" id="ARBA00022481"/>
    </source>
</evidence>
<dbReference type="EMBL" id="VMGN01000015">
    <property type="protein sequence ID" value="TSC94335.1"/>
    <property type="molecule type" value="Genomic_DNA"/>
</dbReference>
<reference evidence="7 8" key="1">
    <citation type="submission" date="2017-07" db="EMBL/GenBank/DDBJ databases">
        <title>Mechanisms for carbon and nitrogen cycling indicate functional differentiation within the Candidate Phyla Radiation.</title>
        <authorList>
            <person name="Danczak R.E."/>
            <person name="Johnston M.D."/>
            <person name="Kenah C."/>
            <person name="Slattery M."/>
            <person name="Wrighton K.C."/>
            <person name="Wilkins M.J."/>
        </authorList>
    </citation>
    <scope>NUCLEOTIDE SEQUENCE [LARGE SCALE GENOMIC DNA]</scope>
    <source>
        <strain evidence="7">Athens1014_28</strain>
    </source>
</reference>
<accession>A0A554LN72</accession>
<dbReference type="InterPro" id="IPR000983">
    <property type="entry name" value="Bac_GSPG_pilin"/>
</dbReference>
<keyword evidence="4 6" id="KW-1133">Transmembrane helix</keyword>
<dbReference type="GO" id="GO:0015628">
    <property type="term" value="P:protein secretion by the type II secretion system"/>
    <property type="evidence" value="ECO:0007669"/>
    <property type="project" value="InterPro"/>
</dbReference>
<dbReference type="AlphaFoldDB" id="A0A554LN72"/>
<evidence type="ECO:0000256" key="4">
    <source>
        <dbReference type="ARBA" id="ARBA00022989"/>
    </source>
</evidence>
<keyword evidence="3 6" id="KW-0812">Transmembrane</keyword>